<dbReference type="PANTHER" id="PTHR11040:SF217">
    <property type="entry name" value="ZINC TRANSPORTER 11"/>
    <property type="match status" value="1"/>
</dbReference>
<gene>
    <name evidence="8" type="ORF">JRO89_XSUnG0198700</name>
</gene>
<dbReference type="Pfam" id="PF03031">
    <property type="entry name" value="NIF"/>
    <property type="match status" value="1"/>
</dbReference>
<reference evidence="8 9" key="1">
    <citation type="submission" date="2021-02" db="EMBL/GenBank/DDBJ databases">
        <title>Plant Genome Project.</title>
        <authorList>
            <person name="Zhang R.-G."/>
        </authorList>
    </citation>
    <scope>NUCLEOTIDE SEQUENCE [LARGE SCALE GENOMIC DNA]</scope>
    <source>
        <tissue evidence="8">Leaves</tissue>
    </source>
</reference>
<feature type="transmembrane region" description="Helical" evidence="6">
    <location>
        <begin position="924"/>
        <end position="942"/>
    </location>
</feature>
<dbReference type="SMART" id="SM00577">
    <property type="entry name" value="CPDc"/>
    <property type="match status" value="1"/>
</dbReference>
<keyword evidence="3 6" id="KW-1133">Transmembrane helix</keyword>
<dbReference type="Gene3D" id="3.40.50.1000">
    <property type="entry name" value="HAD superfamily/HAD-like"/>
    <property type="match status" value="1"/>
</dbReference>
<dbReference type="SUPFAM" id="SSF56784">
    <property type="entry name" value="HAD-like"/>
    <property type="match status" value="2"/>
</dbReference>
<organism evidence="8 9">
    <name type="scientific">Xanthoceras sorbifolium</name>
    <dbReference type="NCBI Taxonomy" id="99658"/>
    <lineage>
        <taxon>Eukaryota</taxon>
        <taxon>Viridiplantae</taxon>
        <taxon>Streptophyta</taxon>
        <taxon>Embryophyta</taxon>
        <taxon>Tracheophyta</taxon>
        <taxon>Spermatophyta</taxon>
        <taxon>Magnoliopsida</taxon>
        <taxon>eudicotyledons</taxon>
        <taxon>Gunneridae</taxon>
        <taxon>Pentapetalae</taxon>
        <taxon>rosids</taxon>
        <taxon>malvids</taxon>
        <taxon>Sapindales</taxon>
        <taxon>Sapindaceae</taxon>
        <taxon>Xanthoceroideae</taxon>
        <taxon>Xanthoceras</taxon>
    </lineage>
</organism>
<evidence type="ECO:0000256" key="6">
    <source>
        <dbReference type="SAM" id="Phobius"/>
    </source>
</evidence>
<accession>A0ABQ8GZ60</accession>
<keyword evidence="9" id="KW-1185">Reference proteome</keyword>
<comment type="subcellular location">
    <subcellularLocation>
        <location evidence="1">Membrane</location>
        <topology evidence="1">Multi-pass membrane protein</topology>
    </subcellularLocation>
</comment>
<dbReference type="CDD" id="cd07521">
    <property type="entry name" value="HAD_FCP1-like"/>
    <property type="match status" value="1"/>
</dbReference>
<dbReference type="InterPro" id="IPR003689">
    <property type="entry name" value="ZIP"/>
</dbReference>
<feature type="transmembrane region" description="Helical" evidence="6">
    <location>
        <begin position="711"/>
        <end position="734"/>
    </location>
</feature>
<feature type="transmembrane region" description="Helical" evidence="6">
    <location>
        <begin position="854"/>
        <end position="873"/>
    </location>
</feature>
<dbReference type="Proteomes" id="UP000827721">
    <property type="component" value="Unassembled WGS sequence"/>
</dbReference>
<evidence type="ECO:0000259" key="7">
    <source>
        <dbReference type="PROSITE" id="PS50969"/>
    </source>
</evidence>
<dbReference type="InterPro" id="IPR004274">
    <property type="entry name" value="FCP1_dom"/>
</dbReference>
<name>A0ABQ8GZ60_9ROSI</name>
<feature type="region of interest" description="Disordered" evidence="5">
    <location>
        <begin position="745"/>
        <end position="766"/>
    </location>
</feature>
<evidence type="ECO:0000256" key="1">
    <source>
        <dbReference type="ARBA" id="ARBA00004141"/>
    </source>
</evidence>
<feature type="domain" description="FCP1 homology" evidence="7">
    <location>
        <begin position="396"/>
        <end position="574"/>
    </location>
</feature>
<evidence type="ECO:0000256" key="4">
    <source>
        <dbReference type="ARBA" id="ARBA00023136"/>
    </source>
</evidence>
<feature type="transmembrane region" description="Helical" evidence="6">
    <location>
        <begin position="793"/>
        <end position="813"/>
    </location>
</feature>
<feature type="transmembrane region" description="Helical" evidence="6">
    <location>
        <begin position="819"/>
        <end position="842"/>
    </location>
</feature>
<feature type="transmembrane region" description="Helical" evidence="6">
    <location>
        <begin position="885"/>
        <end position="903"/>
    </location>
</feature>
<proteinExistence type="predicted"/>
<feature type="transmembrane region" description="Helical" evidence="6">
    <location>
        <begin position="673"/>
        <end position="691"/>
    </location>
</feature>
<evidence type="ECO:0000256" key="2">
    <source>
        <dbReference type="ARBA" id="ARBA00022692"/>
    </source>
</evidence>
<dbReference type="PROSITE" id="PS50969">
    <property type="entry name" value="FCP1"/>
    <property type="match status" value="1"/>
</dbReference>
<feature type="transmembrane region" description="Helical" evidence="6">
    <location>
        <begin position="81"/>
        <end position="100"/>
    </location>
</feature>
<sequence>MSLNVVRSRITSIFSKSNNNRRFLEYGIVGALTGATAATGYATYAYTTDEIEEKTKALRDAVNYSVSDDASAADVNQNKSFAFKMVYSAFPALYMVLFLYEFHFKQFRFDVFGFTEPTSEKLLPDQKHIFTLVLDLDETLVVSYYLFYEIVVYSDQLNTYVDPVCDRLDKNHCIRFRLSRGATKRQGWKHYRICLSLIETLLRFYITTGLHADVVRNNPSDIREVLQSYERKDIPKEFLKRSKDHQSSDVVSGAPNKESIIASQSIVSDLPAAAAAEAEEAAAVQNAGRKSPWRFLKYGIVGALTGATAATGYATYAYTTDEIEEKTKALREAVNYSVSDDASAAEKYQILLYSAAMTVPAKAVELYLDLRRLVEDQVRGFTEPTSEKLLPDLHPAEQHVFTLVLDLNETLLFSDWKFYENVKWDFLILSKKLSELFQSLESKAIFLLLLVLRDRGWRTFKRPGVDAFLEHMAKFYEIVVYSDQLNMYVDPVCERLDKNHCIRYRLSRGATKYQDGKHYRDFSKLNRDPAKILYVSGHAFESSLQPENCVPIKPYKLEEDDTALLDLIPFLEYVARNSPSDIRAVLQSYERKDIAREFLERSKDYQRKLLGKLYWQFKIIYLDDVLIGSNNDAGGCKNKGSKAVSGAVEMCMDDGCTFVGGVSPYFLKWKEGFLVLGTQFAGGVFLGTALMHFLSDANETFGDLTTKEYPFAFMLACAGYLLTMLADCVISYVFSKERDGFNGDLEHQGGVQQGKSGHGVTTSGSHSQVQNGTTDLHSSKLSLVTVSSFGDSILLIVALCFHSVFEGIAIGVAETEADAWKALWTISLHKIFAAIAMGIALLRMIPNRPLLSCVAYAFAFAISSPVGVAIGIIIDATTQGRVADWIFAISMGLACGVFIYVSINHLLSKGYAPLRTVSVDTPHYKFLAVLLGIGVIAVVMIWDT</sequence>
<keyword evidence="2 6" id="KW-0812">Transmembrane</keyword>
<evidence type="ECO:0000313" key="8">
    <source>
        <dbReference type="EMBL" id="KAH7511480.1"/>
    </source>
</evidence>
<evidence type="ECO:0000256" key="3">
    <source>
        <dbReference type="ARBA" id="ARBA00022989"/>
    </source>
</evidence>
<evidence type="ECO:0000256" key="5">
    <source>
        <dbReference type="SAM" id="MobiDB-lite"/>
    </source>
</evidence>
<feature type="transmembrane region" description="Helical" evidence="6">
    <location>
        <begin position="23"/>
        <end position="44"/>
    </location>
</feature>
<evidence type="ECO:0000313" key="9">
    <source>
        <dbReference type="Proteomes" id="UP000827721"/>
    </source>
</evidence>
<protein>
    <recommendedName>
        <fullName evidence="7">FCP1 homology domain-containing protein</fullName>
    </recommendedName>
</protein>
<comment type="caution">
    <text evidence="8">The sequence shown here is derived from an EMBL/GenBank/DDBJ whole genome shotgun (WGS) entry which is preliminary data.</text>
</comment>
<dbReference type="PANTHER" id="PTHR11040">
    <property type="entry name" value="ZINC/IRON TRANSPORTER"/>
    <property type="match status" value="1"/>
</dbReference>
<dbReference type="Pfam" id="PF02535">
    <property type="entry name" value="Zip"/>
    <property type="match status" value="1"/>
</dbReference>
<dbReference type="InterPro" id="IPR036412">
    <property type="entry name" value="HAD-like_sf"/>
</dbReference>
<keyword evidence="4 6" id="KW-0472">Membrane</keyword>
<dbReference type="EMBL" id="JAFEMO010000566">
    <property type="protein sequence ID" value="KAH7511480.1"/>
    <property type="molecule type" value="Genomic_DNA"/>
</dbReference>
<dbReference type="InterPro" id="IPR023214">
    <property type="entry name" value="HAD_sf"/>
</dbReference>
<feature type="compositionally biased region" description="Low complexity" evidence="5">
    <location>
        <begin position="754"/>
        <end position="766"/>
    </location>
</feature>